<feature type="compositionally biased region" description="Basic residues" evidence="1">
    <location>
        <begin position="221"/>
        <end position="242"/>
    </location>
</feature>
<feature type="region of interest" description="Disordered" evidence="1">
    <location>
        <begin position="1"/>
        <end position="28"/>
    </location>
</feature>
<proteinExistence type="predicted"/>
<organism evidence="2 3">
    <name type="scientific">Streblomastix strix</name>
    <dbReference type="NCBI Taxonomy" id="222440"/>
    <lineage>
        <taxon>Eukaryota</taxon>
        <taxon>Metamonada</taxon>
        <taxon>Preaxostyla</taxon>
        <taxon>Oxymonadida</taxon>
        <taxon>Streblomastigidae</taxon>
        <taxon>Streblomastix</taxon>
    </lineage>
</organism>
<feature type="region of interest" description="Disordered" evidence="1">
    <location>
        <begin position="388"/>
        <end position="432"/>
    </location>
</feature>
<feature type="compositionally biased region" description="Low complexity" evidence="1">
    <location>
        <begin position="183"/>
        <end position="194"/>
    </location>
</feature>
<gene>
    <name evidence="2" type="ORF">EZS28_044115</name>
</gene>
<sequence>MGPARKSLYTAEKEQQSSSSQEQGPSAYDEDSKALLVLAFMPKPEIEAFLADYGFVPPTFDKNDHRFIEMLDALKLYMLSKQMAFEDLNQRFPAMNNTFSKPDTQQKMTYAQAANSQEEQIRFFIEHAPRAQLIANSKPGQPVALLPRSSAPPSSVTSSTNDSVQEFYTHHKKKRKRTERSPSESSSSSSSSKSSRLHKTHSRRRKRRRHSVSTSSSSRSSRSRSPRKDRHHRRHHHHQHRHRESEFRKEMAKIVGVHRASQFDPNKMEPRDSWRRSAEQNRWRYENLWSTSEPAEIQPNETSHVYGDCARAVALAESALIAQIHHIIPNQPPSRYLIDAYLMCLTAGAILRSIRFAHPSQGQSRNQGPGNYRSAQLSYHLLTIMSSTTEGATTTEREDTGNRMTISEQKTARDAQSRIRNDRQRWKEQKKR</sequence>
<feature type="compositionally biased region" description="Low complexity" evidence="1">
    <location>
        <begin position="144"/>
        <end position="160"/>
    </location>
</feature>
<evidence type="ECO:0000313" key="2">
    <source>
        <dbReference type="EMBL" id="KAA6360358.1"/>
    </source>
</evidence>
<dbReference type="Proteomes" id="UP000324800">
    <property type="component" value="Unassembled WGS sequence"/>
</dbReference>
<protein>
    <submittedName>
        <fullName evidence="2">Uncharacterized protein</fullName>
    </submittedName>
</protein>
<feature type="compositionally biased region" description="Basic and acidic residues" evidence="1">
    <location>
        <begin position="410"/>
        <end position="432"/>
    </location>
</feature>
<dbReference type="AlphaFoldDB" id="A0A5J4TPY8"/>
<evidence type="ECO:0000313" key="3">
    <source>
        <dbReference type="Proteomes" id="UP000324800"/>
    </source>
</evidence>
<comment type="caution">
    <text evidence="2">The sequence shown here is derived from an EMBL/GenBank/DDBJ whole genome shotgun (WGS) entry which is preliminary data.</text>
</comment>
<accession>A0A5J4TPY8</accession>
<name>A0A5J4TPY8_9EUKA</name>
<feature type="compositionally biased region" description="Basic residues" evidence="1">
    <location>
        <begin position="195"/>
        <end position="211"/>
    </location>
</feature>
<feature type="region of interest" description="Disordered" evidence="1">
    <location>
        <begin position="144"/>
        <end position="248"/>
    </location>
</feature>
<evidence type="ECO:0000256" key="1">
    <source>
        <dbReference type="SAM" id="MobiDB-lite"/>
    </source>
</evidence>
<reference evidence="2 3" key="1">
    <citation type="submission" date="2019-03" db="EMBL/GenBank/DDBJ databases">
        <title>Single cell metagenomics reveals metabolic interactions within the superorganism composed of flagellate Streblomastix strix and complex community of Bacteroidetes bacteria on its surface.</title>
        <authorList>
            <person name="Treitli S.C."/>
            <person name="Kolisko M."/>
            <person name="Husnik F."/>
            <person name="Keeling P."/>
            <person name="Hampl V."/>
        </authorList>
    </citation>
    <scope>NUCLEOTIDE SEQUENCE [LARGE SCALE GENOMIC DNA]</scope>
    <source>
        <strain evidence="2">ST1C</strain>
    </source>
</reference>
<dbReference type="EMBL" id="SNRW01027048">
    <property type="protein sequence ID" value="KAA6360358.1"/>
    <property type="molecule type" value="Genomic_DNA"/>
</dbReference>